<keyword evidence="1" id="KW-0812">Transmembrane</keyword>
<evidence type="ECO:0000313" key="3">
    <source>
        <dbReference type="WBParaSite" id="Smp_328390.1"/>
    </source>
</evidence>
<evidence type="ECO:0000313" key="2">
    <source>
        <dbReference type="Proteomes" id="UP000008854"/>
    </source>
</evidence>
<dbReference type="STRING" id="6183.A0A5K4F978"/>
<proteinExistence type="predicted"/>
<evidence type="ECO:0000256" key="1">
    <source>
        <dbReference type="SAM" id="Phobius"/>
    </source>
</evidence>
<keyword evidence="2" id="KW-1185">Reference proteome</keyword>
<dbReference type="Proteomes" id="UP000008854">
    <property type="component" value="Unassembled WGS sequence"/>
</dbReference>
<accession>A0A5K4F978</accession>
<feature type="transmembrane region" description="Helical" evidence="1">
    <location>
        <begin position="135"/>
        <end position="154"/>
    </location>
</feature>
<name>A0A5K4F978_SCHMA</name>
<protein>
    <submittedName>
        <fullName evidence="3">Envelope glycoprotein</fullName>
    </submittedName>
</protein>
<organism evidence="2 3">
    <name type="scientific">Schistosoma mansoni</name>
    <name type="common">Blood fluke</name>
    <dbReference type="NCBI Taxonomy" id="6183"/>
    <lineage>
        <taxon>Eukaryota</taxon>
        <taxon>Metazoa</taxon>
        <taxon>Spiralia</taxon>
        <taxon>Lophotrochozoa</taxon>
        <taxon>Platyhelminthes</taxon>
        <taxon>Trematoda</taxon>
        <taxon>Digenea</taxon>
        <taxon>Strigeidida</taxon>
        <taxon>Schistosomatoidea</taxon>
        <taxon>Schistosomatidae</taxon>
        <taxon>Schistosoma</taxon>
    </lineage>
</organism>
<sequence length="163" mass="18919">MKYNEICHIKPYRQQTRTCITYVIGQKCVGETKRITHIGCDLSVLHSKSDINISQTKREDLINAVKLCDLYSQQYVMSTSEYGLNEQLITVEEVDDRSTTGFQNAPQPHLNESIGTDQSQSANFPTRRDYLLTTGWIYVIVLHIGTILLWIHYIHRWRTQGRD</sequence>
<dbReference type="InParanoid" id="A0A5K4F978"/>
<dbReference type="WBParaSite" id="Smp_328390.1">
    <property type="protein sequence ID" value="Smp_328390.1"/>
    <property type="gene ID" value="Smp_328390"/>
</dbReference>
<reference evidence="2" key="1">
    <citation type="journal article" date="2012" name="PLoS Negl. Trop. Dis.">
        <title>A systematically improved high quality genome and transcriptome of the human blood fluke Schistosoma mansoni.</title>
        <authorList>
            <person name="Protasio A.V."/>
            <person name="Tsai I.J."/>
            <person name="Babbage A."/>
            <person name="Nichol S."/>
            <person name="Hunt M."/>
            <person name="Aslett M.A."/>
            <person name="De Silva N."/>
            <person name="Velarde G.S."/>
            <person name="Anderson T.J."/>
            <person name="Clark R.C."/>
            <person name="Davidson C."/>
            <person name="Dillon G.P."/>
            <person name="Holroyd N.E."/>
            <person name="LoVerde P.T."/>
            <person name="Lloyd C."/>
            <person name="McQuillan J."/>
            <person name="Oliveira G."/>
            <person name="Otto T.D."/>
            <person name="Parker-Manuel S.J."/>
            <person name="Quail M.A."/>
            <person name="Wilson R.A."/>
            <person name="Zerlotini A."/>
            <person name="Dunne D.W."/>
            <person name="Berriman M."/>
        </authorList>
    </citation>
    <scope>NUCLEOTIDE SEQUENCE [LARGE SCALE GENOMIC DNA]</scope>
    <source>
        <strain evidence="2">Puerto Rican</strain>
    </source>
</reference>
<keyword evidence="1" id="KW-0472">Membrane</keyword>
<keyword evidence="1" id="KW-1133">Transmembrane helix</keyword>
<reference evidence="3" key="2">
    <citation type="submission" date="2019-11" db="UniProtKB">
        <authorList>
            <consortium name="WormBaseParasite"/>
        </authorList>
    </citation>
    <scope>IDENTIFICATION</scope>
    <source>
        <strain evidence="3">Puerto Rican</strain>
    </source>
</reference>
<dbReference type="AlphaFoldDB" id="A0A5K4F978"/>